<reference evidence="3" key="1">
    <citation type="submission" date="2003-08" db="EMBL/GenBank/DDBJ databases">
        <authorList>
            <person name="Birren B."/>
            <person name="Nusbaum C."/>
            <person name="Abebe A."/>
            <person name="Abouelleil A."/>
            <person name="Adekoya E."/>
            <person name="Ait-zahra M."/>
            <person name="Allen N."/>
            <person name="Allen T."/>
            <person name="An P."/>
            <person name="Anderson M."/>
            <person name="Anderson S."/>
            <person name="Arachchi H."/>
            <person name="Armbruster J."/>
            <person name="Bachantsang P."/>
            <person name="Baldwin J."/>
            <person name="Barry A."/>
            <person name="Bayul T."/>
            <person name="Blitshsteyn B."/>
            <person name="Bloom T."/>
            <person name="Blye J."/>
            <person name="Boguslavskiy L."/>
            <person name="Borowsky M."/>
            <person name="Boukhgalter B."/>
            <person name="Brunache A."/>
            <person name="Butler J."/>
            <person name="Calixte N."/>
            <person name="Calvo S."/>
            <person name="Camarata J."/>
            <person name="Campo K."/>
            <person name="Chang J."/>
            <person name="Cheshatsang Y."/>
            <person name="Citroen M."/>
            <person name="Collymore A."/>
            <person name="Considine T."/>
            <person name="Cook A."/>
            <person name="Cooke P."/>
            <person name="Corum B."/>
            <person name="Cuomo C."/>
            <person name="David R."/>
            <person name="Dawoe T."/>
            <person name="Degray S."/>
            <person name="Dodge S."/>
            <person name="Dooley K."/>
            <person name="Dorje P."/>
            <person name="Dorjee K."/>
            <person name="Dorris L."/>
            <person name="Duffey N."/>
            <person name="Dupes A."/>
            <person name="Elkins T."/>
            <person name="Engels R."/>
            <person name="Erickson J."/>
            <person name="Farina A."/>
            <person name="Faro S."/>
            <person name="Ferreira P."/>
            <person name="Fischer H."/>
            <person name="Fitzgerald M."/>
            <person name="Foley K."/>
            <person name="Gage D."/>
            <person name="Galagan J."/>
            <person name="Gearin G."/>
            <person name="Gnerre S."/>
            <person name="Gnirke A."/>
            <person name="Goyette A."/>
            <person name="Graham J."/>
            <person name="Grandbois E."/>
            <person name="Gyaltsen K."/>
            <person name="Hafez N."/>
            <person name="Hagopian D."/>
            <person name="Hagos B."/>
            <person name="Hall J."/>
            <person name="Hatcher B."/>
            <person name="Heller A."/>
            <person name="Higgins H."/>
            <person name="Honan T."/>
            <person name="Horn A."/>
            <person name="Houde N."/>
            <person name="Hughes L."/>
            <person name="Hulme W."/>
            <person name="Husby E."/>
            <person name="Iliev I."/>
            <person name="Jaffe D."/>
            <person name="Jones C."/>
            <person name="Kamal M."/>
            <person name="Kamat A."/>
            <person name="Kamvysselis M."/>
            <person name="Karlsson E."/>
            <person name="Kells C."/>
            <person name="Kieu A."/>
            <person name="Kisner P."/>
            <person name="Kodira C."/>
            <person name="Kulbokas E."/>
            <person name="Labutti K."/>
            <person name="Lama D."/>
            <person name="Landers T."/>
            <person name="Leger J."/>
            <person name="Levine S."/>
            <person name="Lewis D."/>
            <person name="Lewis T."/>
            <person name="Lindblad-toh K."/>
            <person name="Liu X."/>
            <person name="Lokyitsang T."/>
            <person name="Lokyitsang Y."/>
            <person name="Lucien O."/>
            <person name="Lui A."/>
            <person name="Ma L.J."/>
            <person name="Mabbitt R."/>
            <person name="Macdonald J."/>
            <person name="Maclean C."/>
            <person name="Major J."/>
            <person name="Manning J."/>
            <person name="Marabella R."/>
            <person name="Maru K."/>
            <person name="Matthews C."/>
            <person name="Mauceli E."/>
            <person name="Mccarthy M."/>
            <person name="Mcdonough S."/>
            <person name="Mcghee T."/>
            <person name="Meldrim J."/>
            <person name="Meneus L."/>
            <person name="Mesirov J."/>
            <person name="Mihalev A."/>
            <person name="Mihova T."/>
            <person name="Mikkelsen T."/>
            <person name="Mlenga V."/>
            <person name="Moru K."/>
            <person name="Mozes J."/>
            <person name="Mulrain L."/>
            <person name="Munson G."/>
            <person name="Naylor J."/>
            <person name="Newes C."/>
            <person name="Nguyen C."/>
            <person name="Nguyen N."/>
            <person name="Nguyen T."/>
            <person name="Nicol R."/>
            <person name="Nielsen C."/>
            <person name="Nizzari M."/>
            <person name="Norbu C."/>
            <person name="Norbu N."/>
            <person name="O'donnell P."/>
            <person name="Okoawo O."/>
            <person name="O'leary S."/>
            <person name="Omotosho B."/>
            <person name="O'neill K."/>
            <person name="Osman S."/>
            <person name="Parker S."/>
            <person name="Perrin D."/>
            <person name="Phunkhang P."/>
            <person name="Piqani B."/>
            <person name="Purcell S."/>
            <person name="Rachupka T."/>
            <person name="Ramasamy U."/>
            <person name="Rameau R."/>
            <person name="Ray V."/>
            <person name="Raymond C."/>
            <person name="Retta R."/>
            <person name="Richardson S."/>
            <person name="Rise C."/>
            <person name="Rodriguez J."/>
            <person name="Rogers J."/>
            <person name="Rogov P."/>
            <person name="Rutman M."/>
            <person name="Schupbach R."/>
            <person name="Seaman C."/>
            <person name="Settipalli S."/>
            <person name="Sharpe T."/>
            <person name="Sheridan J."/>
            <person name="Sherpa N."/>
            <person name="Shi J."/>
            <person name="Smirnov S."/>
            <person name="Smith C."/>
            <person name="Sougnez C."/>
            <person name="Spencer B."/>
            <person name="Stalker J."/>
            <person name="Stange-thomann N."/>
            <person name="Stavropoulos S."/>
            <person name="Stetson K."/>
            <person name="Stone C."/>
            <person name="Stone S."/>
            <person name="Stubbs M."/>
            <person name="Talamas J."/>
            <person name="Tchuinga P."/>
            <person name="Tenzing P."/>
            <person name="Tesfaye S."/>
            <person name="Theodore J."/>
            <person name="Thoulutsang Y."/>
            <person name="Topham K."/>
            <person name="Towey S."/>
            <person name="Tsamla T."/>
            <person name="Tsomo N."/>
            <person name="Vallee D."/>
            <person name="Vassiliev H."/>
            <person name="Venkataraman V."/>
            <person name="Vinson J."/>
            <person name="Vo A."/>
            <person name="Wade C."/>
            <person name="Wang S."/>
            <person name="Wangchuk T."/>
            <person name="Wangdi T."/>
            <person name="Whittaker C."/>
            <person name="Wilkinson J."/>
            <person name="Wu Y."/>
            <person name="Wyman D."/>
            <person name="Yadav S."/>
            <person name="Yang S."/>
            <person name="Yang X."/>
            <person name="Yeager S."/>
            <person name="Yee E."/>
            <person name="Young G."/>
            <person name="Zainoun J."/>
            <person name="Zembeck L."/>
            <person name="Zimmer A."/>
            <person name="Zody M."/>
            <person name="Lander E."/>
        </authorList>
    </citation>
    <scope>NUCLEOTIDE SEQUENCE [LARGE SCALE GENOMIC DNA]</scope>
</reference>
<dbReference type="AlphaFoldDB" id="H2YGM1"/>
<protein>
    <submittedName>
        <fullName evidence="2">Uncharacterized protein</fullName>
    </submittedName>
</protein>
<dbReference type="OMA" id="CHECVAV"/>
<sequence>MLRNILLLSLSLCVAEAMVAPQTLTLFREFVTELREVVEDLQDDNCSGKCMNHCDWPQHMGGMSECVHQVLRDTSTLPMEANVHDRLQSLNEVWDCSRAHPCQNQGSTTDILACMQDKLNKCHGCVEANCDDHGGHTENGDTRLHID</sequence>
<dbReference type="HOGENOM" id="CLU_1767413_0_0_1"/>
<reference evidence="2" key="3">
    <citation type="submission" date="2025-09" db="UniProtKB">
        <authorList>
            <consortium name="Ensembl"/>
        </authorList>
    </citation>
    <scope>IDENTIFICATION</scope>
</reference>
<evidence type="ECO:0000313" key="2">
    <source>
        <dbReference type="Ensembl" id="ENSCSAVP00000004470.1"/>
    </source>
</evidence>
<evidence type="ECO:0000313" key="3">
    <source>
        <dbReference type="Proteomes" id="UP000007875"/>
    </source>
</evidence>
<evidence type="ECO:0000256" key="1">
    <source>
        <dbReference type="SAM" id="SignalP"/>
    </source>
</evidence>
<dbReference type="InParanoid" id="H2YGM1"/>
<accession>H2YGM1</accession>
<dbReference type="Proteomes" id="UP000007875">
    <property type="component" value="Unassembled WGS sequence"/>
</dbReference>
<dbReference type="GeneTree" id="ENSGT00390000001713"/>
<reference evidence="2" key="2">
    <citation type="submission" date="2025-08" db="UniProtKB">
        <authorList>
            <consortium name="Ensembl"/>
        </authorList>
    </citation>
    <scope>IDENTIFICATION</scope>
</reference>
<organism evidence="2 3">
    <name type="scientific">Ciona savignyi</name>
    <name type="common">Pacific transparent sea squirt</name>
    <dbReference type="NCBI Taxonomy" id="51511"/>
    <lineage>
        <taxon>Eukaryota</taxon>
        <taxon>Metazoa</taxon>
        <taxon>Chordata</taxon>
        <taxon>Tunicata</taxon>
        <taxon>Ascidiacea</taxon>
        <taxon>Phlebobranchia</taxon>
        <taxon>Cionidae</taxon>
        <taxon>Ciona</taxon>
    </lineage>
</organism>
<feature type="signal peptide" evidence="1">
    <location>
        <begin position="1"/>
        <end position="17"/>
    </location>
</feature>
<keyword evidence="1" id="KW-0732">Signal</keyword>
<keyword evidence="3" id="KW-1185">Reference proteome</keyword>
<name>H2YGM1_CIOSA</name>
<dbReference type="Ensembl" id="ENSCSAVT00000004535.1">
    <property type="protein sequence ID" value="ENSCSAVP00000004470.1"/>
    <property type="gene ID" value="ENSCSAVG00000002648.1"/>
</dbReference>
<feature type="chain" id="PRO_5003578615" evidence="1">
    <location>
        <begin position="18"/>
        <end position="147"/>
    </location>
</feature>
<proteinExistence type="predicted"/>